<keyword evidence="2" id="KW-0732">Signal</keyword>
<dbReference type="InterPro" id="IPR011990">
    <property type="entry name" value="TPR-like_helical_dom_sf"/>
</dbReference>
<accession>A0A1F6C5H3</accession>
<dbReference type="InterPro" id="IPR019734">
    <property type="entry name" value="TPR_rpt"/>
</dbReference>
<evidence type="ECO:0000256" key="1">
    <source>
        <dbReference type="SAM" id="MobiDB-lite"/>
    </source>
</evidence>
<dbReference type="Pfam" id="PF13181">
    <property type="entry name" value="TPR_8"/>
    <property type="match status" value="1"/>
</dbReference>
<dbReference type="AlphaFoldDB" id="A0A1F6C5H3"/>
<proteinExistence type="predicted"/>
<sequence length="466" mass="52513">MGNFPVKILAAAVLALWPRLVFGDPVADEAYENGIAAYKRKDYRNAYTCFRQVSDQIKQEALYHVWLGSTCKMIYDSDPKPENLHLLLEGAAAYKTSFGKNSDLHNHYNAGRMTVLYAIQGARNLIEWELSPTPLGAQLSAETGDTLLNRRMESALDSVKCLLTLGAKGLDEVWDTILERERRERLFVGPRQAISDTLELYLTFYAENSVKLLKTAYDVDFEGVQADYFIPKITAACRRGETSSDPQWFRDLLYAIQFDGGHNMRAAVCRLIGRALDQEEKFEQSVAAFEKAVRYAQSDSSVASLYTDLAHIAYRVDLRRAVAYDRMAYHKNPLSQVIRDNYVGHSLNLALACLDQGRIDEAITHIQAVTLFRSNYQAEAFARLARACLKSPASDAREKAVKASREAYQLDPRYKQEYRDILVQMGRSEELFLLDNEKGQPAHPEEGQERPAAAPQKGSSSVQNTP</sequence>
<evidence type="ECO:0000256" key="2">
    <source>
        <dbReference type="SAM" id="SignalP"/>
    </source>
</evidence>
<evidence type="ECO:0000313" key="4">
    <source>
        <dbReference type="Proteomes" id="UP000178606"/>
    </source>
</evidence>
<organism evidence="3 4">
    <name type="scientific">Handelsmanbacteria sp. (strain RIFCSPLOWO2_12_FULL_64_10)</name>
    <dbReference type="NCBI Taxonomy" id="1817868"/>
    <lineage>
        <taxon>Bacteria</taxon>
        <taxon>Candidatus Handelsmaniibacteriota</taxon>
    </lineage>
</organism>
<protein>
    <recommendedName>
        <fullName evidence="5">Tetratricopeptide repeat protein</fullName>
    </recommendedName>
</protein>
<name>A0A1F6C5H3_HANXR</name>
<reference evidence="3 4" key="1">
    <citation type="journal article" date="2016" name="Nat. Commun.">
        <title>Thousands of microbial genomes shed light on interconnected biogeochemical processes in an aquifer system.</title>
        <authorList>
            <person name="Anantharaman K."/>
            <person name="Brown C.T."/>
            <person name="Hug L.A."/>
            <person name="Sharon I."/>
            <person name="Castelle C.J."/>
            <person name="Probst A.J."/>
            <person name="Thomas B.C."/>
            <person name="Singh A."/>
            <person name="Wilkins M.J."/>
            <person name="Karaoz U."/>
            <person name="Brodie E.L."/>
            <person name="Williams K.H."/>
            <person name="Hubbard S.S."/>
            <person name="Banfield J.F."/>
        </authorList>
    </citation>
    <scope>NUCLEOTIDE SEQUENCE [LARGE SCALE GENOMIC DNA]</scope>
    <source>
        <strain evidence="4">RIFCSPLOWO2_12_FULL_64_10</strain>
    </source>
</reference>
<feature type="signal peptide" evidence="2">
    <location>
        <begin position="1"/>
        <end position="23"/>
    </location>
</feature>
<comment type="caution">
    <text evidence="3">The sequence shown here is derived from an EMBL/GenBank/DDBJ whole genome shotgun (WGS) entry which is preliminary data.</text>
</comment>
<dbReference type="EMBL" id="MFKF01000404">
    <property type="protein sequence ID" value="OGG44406.1"/>
    <property type="molecule type" value="Genomic_DNA"/>
</dbReference>
<dbReference type="SUPFAM" id="SSF48452">
    <property type="entry name" value="TPR-like"/>
    <property type="match status" value="2"/>
</dbReference>
<feature type="chain" id="PRO_5009523298" description="Tetratricopeptide repeat protein" evidence="2">
    <location>
        <begin position="24"/>
        <end position="466"/>
    </location>
</feature>
<gene>
    <name evidence="3" type="ORF">A3F84_00850</name>
</gene>
<dbReference type="Gene3D" id="1.25.40.10">
    <property type="entry name" value="Tetratricopeptide repeat domain"/>
    <property type="match status" value="1"/>
</dbReference>
<feature type="compositionally biased region" description="Polar residues" evidence="1">
    <location>
        <begin position="457"/>
        <end position="466"/>
    </location>
</feature>
<evidence type="ECO:0008006" key="5">
    <source>
        <dbReference type="Google" id="ProtNLM"/>
    </source>
</evidence>
<feature type="compositionally biased region" description="Basic and acidic residues" evidence="1">
    <location>
        <begin position="433"/>
        <end position="449"/>
    </location>
</feature>
<feature type="region of interest" description="Disordered" evidence="1">
    <location>
        <begin position="433"/>
        <end position="466"/>
    </location>
</feature>
<dbReference type="Proteomes" id="UP000178606">
    <property type="component" value="Unassembled WGS sequence"/>
</dbReference>
<dbReference type="SMART" id="SM00028">
    <property type="entry name" value="TPR"/>
    <property type="match status" value="3"/>
</dbReference>
<evidence type="ECO:0000313" key="3">
    <source>
        <dbReference type="EMBL" id="OGG44406.1"/>
    </source>
</evidence>